<name>A0ABW6A6Z1_9BACT</name>
<proteinExistence type="inferred from homology"/>
<dbReference type="InterPro" id="IPR020476">
    <property type="entry name" value="Nudix_hydrolase"/>
</dbReference>
<evidence type="ECO:0000313" key="4">
    <source>
        <dbReference type="EMBL" id="MFD2921119.1"/>
    </source>
</evidence>
<comment type="similarity">
    <text evidence="2">Belongs to the Nudix hydrolase family.</text>
</comment>
<dbReference type="CDD" id="cd03673">
    <property type="entry name" value="NUDIX_Ap6A_hydrolase"/>
    <property type="match status" value="1"/>
</dbReference>
<protein>
    <submittedName>
        <fullName evidence="4">NUDIX hydrolase</fullName>
        <ecNumber evidence="4">3.6.-.-</ecNumber>
    </submittedName>
</protein>
<evidence type="ECO:0000256" key="1">
    <source>
        <dbReference type="ARBA" id="ARBA00022801"/>
    </source>
</evidence>
<dbReference type="PANTHER" id="PTHR43736">
    <property type="entry name" value="ADP-RIBOSE PYROPHOSPHATASE"/>
    <property type="match status" value="1"/>
</dbReference>
<dbReference type="PANTHER" id="PTHR43736:SF1">
    <property type="entry name" value="DIHYDRONEOPTERIN TRIPHOSPHATE DIPHOSPHATASE"/>
    <property type="match status" value="1"/>
</dbReference>
<gene>
    <name evidence="4" type="ORF">ACFS6H_15440</name>
</gene>
<accession>A0ABW6A6Z1</accession>
<dbReference type="Pfam" id="PF00293">
    <property type="entry name" value="NUDIX"/>
    <property type="match status" value="1"/>
</dbReference>
<dbReference type="RefSeq" id="WP_386100803.1">
    <property type="nucleotide sequence ID" value="NZ_JBHUOZ010000003.1"/>
</dbReference>
<sequence>MYIKIYFNNKPLFLCDAIEPAIEPFLHHDDAVFIDELDAHTVKSMIHEMQVDKVHAGVFLHEDLDELKKAFFKKFTIIQAGGGLVSNDNKEYLLIHRRGKWDLPKGKLDEGETIEECAVREVQEETGLQQVEIVKPLLITYHTYHEGTKFVLKESHWYDMLAPGTQVTAPQTEEDIQQIVWVPVSALGEYTGNTFPSIKDVLQAKQ</sequence>
<dbReference type="SUPFAM" id="SSF55811">
    <property type="entry name" value="Nudix"/>
    <property type="match status" value="1"/>
</dbReference>
<reference evidence="5" key="1">
    <citation type="journal article" date="2019" name="Int. J. Syst. Evol. Microbiol.">
        <title>The Global Catalogue of Microorganisms (GCM) 10K type strain sequencing project: providing services to taxonomists for standard genome sequencing and annotation.</title>
        <authorList>
            <consortium name="The Broad Institute Genomics Platform"/>
            <consortium name="The Broad Institute Genome Sequencing Center for Infectious Disease"/>
            <person name="Wu L."/>
            <person name="Ma J."/>
        </authorList>
    </citation>
    <scope>NUCLEOTIDE SEQUENCE [LARGE SCALE GENOMIC DNA]</scope>
    <source>
        <strain evidence="5">KCTC 23299</strain>
    </source>
</reference>
<dbReference type="EC" id="3.6.-.-" evidence="4"/>
<dbReference type="PRINTS" id="PR00502">
    <property type="entry name" value="NUDIXFAMILY"/>
</dbReference>
<comment type="caution">
    <text evidence="4">The sequence shown here is derived from an EMBL/GenBank/DDBJ whole genome shotgun (WGS) entry which is preliminary data.</text>
</comment>
<keyword evidence="5" id="KW-1185">Reference proteome</keyword>
<dbReference type="InterPro" id="IPR020084">
    <property type="entry name" value="NUDIX_hydrolase_CS"/>
</dbReference>
<organism evidence="4 5">
    <name type="scientific">Terrimonas rubra</name>
    <dbReference type="NCBI Taxonomy" id="1035890"/>
    <lineage>
        <taxon>Bacteria</taxon>
        <taxon>Pseudomonadati</taxon>
        <taxon>Bacteroidota</taxon>
        <taxon>Chitinophagia</taxon>
        <taxon>Chitinophagales</taxon>
        <taxon>Chitinophagaceae</taxon>
        <taxon>Terrimonas</taxon>
    </lineage>
</organism>
<dbReference type="GO" id="GO:0016787">
    <property type="term" value="F:hydrolase activity"/>
    <property type="evidence" value="ECO:0007669"/>
    <property type="project" value="UniProtKB-KW"/>
</dbReference>
<evidence type="ECO:0000313" key="5">
    <source>
        <dbReference type="Proteomes" id="UP001597511"/>
    </source>
</evidence>
<evidence type="ECO:0000259" key="3">
    <source>
        <dbReference type="PROSITE" id="PS51462"/>
    </source>
</evidence>
<dbReference type="Proteomes" id="UP001597511">
    <property type="component" value="Unassembled WGS sequence"/>
</dbReference>
<keyword evidence="1 2" id="KW-0378">Hydrolase</keyword>
<dbReference type="InterPro" id="IPR015797">
    <property type="entry name" value="NUDIX_hydrolase-like_dom_sf"/>
</dbReference>
<dbReference type="Gene3D" id="3.90.79.10">
    <property type="entry name" value="Nucleoside Triphosphate Pyrophosphohydrolase"/>
    <property type="match status" value="1"/>
</dbReference>
<feature type="domain" description="Nudix hydrolase" evidence="3">
    <location>
        <begin position="76"/>
        <end position="206"/>
    </location>
</feature>
<dbReference type="InterPro" id="IPR000086">
    <property type="entry name" value="NUDIX_hydrolase_dom"/>
</dbReference>
<dbReference type="PROSITE" id="PS51462">
    <property type="entry name" value="NUDIX"/>
    <property type="match status" value="1"/>
</dbReference>
<dbReference type="PROSITE" id="PS00893">
    <property type="entry name" value="NUDIX_BOX"/>
    <property type="match status" value="1"/>
</dbReference>
<dbReference type="EMBL" id="JBHUOZ010000003">
    <property type="protein sequence ID" value="MFD2921119.1"/>
    <property type="molecule type" value="Genomic_DNA"/>
</dbReference>
<evidence type="ECO:0000256" key="2">
    <source>
        <dbReference type="RuleBase" id="RU003476"/>
    </source>
</evidence>